<dbReference type="Proteomes" id="UP000279029">
    <property type="component" value="Chromosome"/>
</dbReference>
<feature type="transmembrane region" description="Helical" evidence="1">
    <location>
        <begin position="37"/>
        <end position="64"/>
    </location>
</feature>
<evidence type="ECO:0000256" key="1">
    <source>
        <dbReference type="SAM" id="Phobius"/>
    </source>
</evidence>
<proteinExistence type="predicted"/>
<dbReference type="AlphaFoldDB" id="A0A3P7PTJ8"/>
<sequence length="165" mass="17667">MKIRTKDLVTTGLMIAMAAVLAQFPIYGSIAFDALPAFLTAVMIGPALGGIVGSIAHLLVAMFTGFPLTLPLHLLIAVMMFVSCFIYGKVRQDYNRYLAIALGIIINGPVSLGFISIFAKVLGMPFSGMVMFTTLLLPLLIGATINIVVADMVYGIIKEKIQIKA</sequence>
<keyword evidence="1" id="KW-0812">Transmembrane</keyword>
<reference evidence="2 3" key="1">
    <citation type="submission" date="2018-09" db="EMBL/GenBank/DDBJ databases">
        <authorList>
            <person name="Postec A."/>
        </authorList>
    </citation>
    <scope>NUCLEOTIDE SEQUENCE [LARGE SCALE GENOMIC DNA]</scope>
    <source>
        <strain evidence="2">70B-A</strain>
    </source>
</reference>
<dbReference type="RefSeq" id="WP_125136050.1">
    <property type="nucleotide sequence ID" value="NZ_LR130778.1"/>
</dbReference>
<keyword evidence="1" id="KW-0472">Membrane</keyword>
<dbReference type="OrthoDB" id="5431035at2"/>
<evidence type="ECO:0000313" key="3">
    <source>
        <dbReference type="Proteomes" id="UP000279029"/>
    </source>
</evidence>
<organism evidence="2 3">
    <name type="scientific">Petrocella atlantisensis</name>
    <dbReference type="NCBI Taxonomy" id="2173034"/>
    <lineage>
        <taxon>Bacteria</taxon>
        <taxon>Bacillati</taxon>
        <taxon>Bacillota</taxon>
        <taxon>Clostridia</taxon>
        <taxon>Lachnospirales</taxon>
        <taxon>Vallitaleaceae</taxon>
        <taxon>Petrocella</taxon>
    </lineage>
</organism>
<dbReference type="Gene3D" id="1.10.1760.20">
    <property type="match status" value="1"/>
</dbReference>
<accession>A0A3P7PTJ8</accession>
<dbReference type="EMBL" id="LR130778">
    <property type="protein sequence ID" value="VDN46561.1"/>
    <property type="molecule type" value="Genomic_DNA"/>
</dbReference>
<keyword evidence="1" id="KW-1133">Transmembrane helix</keyword>
<dbReference type="InterPro" id="IPR024529">
    <property type="entry name" value="ECF_trnsprt_substrate-spec"/>
</dbReference>
<name>A0A3P7PTJ8_9FIRM</name>
<dbReference type="GO" id="GO:0022857">
    <property type="term" value="F:transmembrane transporter activity"/>
    <property type="evidence" value="ECO:0007669"/>
    <property type="project" value="InterPro"/>
</dbReference>
<dbReference type="Pfam" id="PF12822">
    <property type="entry name" value="ECF_trnsprt"/>
    <property type="match status" value="1"/>
</dbReference>
<dbReference type="KEGG" id="cbar:PATL70BA_0695"/>
<feature type="transmembrane region" description="Helical" evidence="1">
    <location>
        <begin position="131"/>
        <end position="157"/>
    </location>
</feature>
<feature type="transmembrane region" description="Helical" evidence="1">
    <location>
        <begin position="70"/>
        <end position="90"/>
    </location>
</feature>
<gene>
    <name evidence="2" type="ORF">PATL70BA_0695</name>
</gene>
<keyword evidence="3" id="KW-1185">Reference proteome</keyword>
<protein>
    <submittedName>
        <fullName evidence="2">ECF transporter S component</fullName>
    </submittedName>
</protein>
<evidence type="ECO:0000313" key="2">
    <source>
        <dbReference type="EMBL" id="VDN46561.1"/>
    </source>
</evidence>
<feature type="transmembrane region" description="Helical" evidence="1">
    <location>
        <begin position="12"/>
        <end position="30"/>
    </location>
</feature>
<feature type="transmembrane region" description="Helical" evidence="1">
    <location>
        <begin position="97"/>
        <end position="119"/>
    </location>
</feature>